<organism evidence="1">
    <name type="scientific">Utricularia reniformis</name>
    <dbReference type="NCBI Taxonomy" id="192314"/>
    <lineage>
        <taxon>Eukaryota</taxon>
        <taxon>Viridiplantae</taxon>
        <taxon>Streptophyta</taxon>
        <taxon>Embryophyta</taxon>
        <taxon>Tracheophyta</taxon>
        <taxon>Spermatophyta</taxon>
        <taxon>Magnoliopsida</taxon>
        <taxon>eudicotyledons</taxon>
        <taxon>Gunneridae</taxon>
        <taxon>Pentapetalae</taxon>
        <taxon>asterids</taxon>
        <taxon>lamiids</taxon>
        <taxon>Lamiales</taxon>
        <taxon>Lentibulariaceae</taxon>
        <taxon>Utricularia</taxon>
    </lineage>
</organism>
<reference evidence="1" key="1">
    <citation type="submission" date="2017-03" db="EMBL/GenBank/DDBJ databases">
        <title>The mitochondrial genome of the carnivorous plant Utricularia reniformis (Lentibulariaceae): structure, comparative analysis and evolutionary landmarks.</title>
        <authorList>
            <person name="Silva S.R."/>
            <person name="Alvarenga D.O."/>
            <person name="Michael T.P."/>
            <person name="Miranda V.F.O."/>
            <person name="Varani A.M."/>
        </authorList>
    </citation>
    <scope>NUCLEOTIDE SEQUENCE</scope>
</reference>
<gene>
    <name evidence="1" type="ORF">AEK19_MT2042</name>
</gene>
<sequence length="44" mass="5527">MCFQWDIELLYFKGSLMWSEQLRSIKDRWMLYLRHELVSLISPY</sequence>
<name>A0A1Y0B4E2_9LAMI</name>
<protein>
    <submittedName>
        <fullName evidence="1">Uncharacterized protein</fullName>
    </submittedName>
</protein>
<keyword evidence="1" id="KW-0496">Mitochondrion</keyword>
<accession>A0A1Y0B4E2</accession>
<proteinExistence type="predicted"/>
<dbReference type="EMBL" id="KY774314">
    <property type="protein sequence ID" value="ART32199.1"/>
    <property type="molecule type" value="Genomic_DNA"/>
</dbReference>
<evidence type="ECO:0000313" key="1">
    <source>
        <dbReference type="EMBL" id="ART32199.1"/>
    </source>
</evidence>
<dbReference type="AlphaFoldDB" id="A0A1Y0B4E2"/>
<geneLocation type="mitochondrion" evidence="1"/>